<evidence type="ECO:0000259" key="1">
    <source>
        <dbReference type="Pfam" id="PF08818"/>
    </source>
</evidence>
<protein>
    <recommendedName>
        <fullName evidence="1">YdhG-like domain-containing protein</fullName>
    </recommendedName>
</protein>
<reference evidence="2 3" key="1">
    <citation type="submission" date="2021-03" db="EMBL/GenBank/DDBJ databases">
        <title>Complete Genome Sequences of Two Lysobacter Strains Isolated from Sea Water (Lysobacter caseinilyticus) and Soil (Lysobacter helvus) in South Korea.</title>
        <authorList>
            <person name="Watanabe Y."/>
            <person name="Arakawa K."/>
        </authorList>
    </citation>
    <scope>NUCLEOTIDE SEQUENCE [LARGE SCALE GENOMIC DNA]</scope>
    <source>
        <strain evidence="2 3">KVB24</strain>
    </source>
</reference>
<dbReference type="RefSeq" id="WP_213436283.1">
    <property type="nucleotide sequence ID" value="NZ_AP024545.1"/>
</dbReference>
<evidence type="ECO:0000313" key="2">
    <source>
        <dbReference type="EMBL" id="BCT91954.1"/>
    </source>
</evidence>
<dbReference type="Pfam" id="PF08818">
    <property type="entry name" value="DUF1801"/>
    <property type="match status" value="1"/>
</dbReference>
<organism evidence="2 3">
    <name type="scientific">Noviluteimonas caseinilytica</name>
    <dbReference type="NCBI Taxonomy" id="2675101"/>
    <lineage>
        <taxon>Bacteria</taxon>
        <taxon>Pseudomonadati</taxon>
        <taxon>Pseudomonadota</taxon>
        <taxon>Gammaproteobacteria</taxon>
        <taxon>Lysobacterales</taxon>
        <taxon>Lysobacteraceae</taxon>
        <taxon>Noviluteimonas</taxon>
    </lineage>
</organism>
<dbReference type="EMBL" id="AP024545">
    <property type="protein sequence ID" value="BCT91954.1"/>
    <property type="molecule type" value="Genomic_DNA"/>
</dbReference>
<gene>
    <name evidence="2" type="ORF">LYSCAS_09780</name>
</gene>
<feature type="domain" description="YdhG-like" evidence="1">
    <location>
        <begin position="30"/>
        <end position="123"/>
    </location>
</feature>
<keyword evidence="3" id="KW-1185">Reference proteome</keyword>
<dbReference type="InterPro" id="IPR014922">
    <property type="entry name" value="YdhG-like"/>
</dbReference>
<proteinExistence type="predicted"/>
<sequence length="130" mass="14485">MKKATPEEAAMDPSVLIDEKIASLNDWRGKMLARLRALIHEAVPGVVEEWKWRVPVWSKDGILCTGETYKDKVKLTFAKGASVDDPAGLFNSSLDGNTRRAIDFREGDKVDEKAFKALLRAAVAVNKRKD</sequence>
<dbReference type="Gene3D" id="3.90.1150.200">
    <property type="match status" value="1"/>
</dbReference>
<evidence type="ECO:0000313" key="3">
    <source>
        <dbReference type="Proteomes" id="UP000681317"/>
    </source>
</evidence>
<name>A0ABM7Q3W7_9GAMM</name>
<dbReference type="Proteomes" id="UP000681317">
    <property type="component" value="Chromosome"/>
</dbReference>
<accession>A0ABM7Q3W7</accession>
<dbReference type="SUPFAM" id="SSF159888">
    <property type="entry name" value="YdhG-like"/>
    <property type="match status" value="1"/>
</dbReference>